<keyword evidence="1" id="KW-0732">Signal</keyword>
<sequence>MTQFTRRHALLTAVGASALITAPAFARSVLRPDPTEDTRVDAIAQEFGFNGVILLGRAGRPEFRKAYGVADVATGRPASVGDRYAIASISKWLTVTAILQLVDQGRLALDAPINTWLPDYRTDTGGTVTLRHLLNNTSGIPNLLNAAVGADPTLNTSTMPAAEAVKRFCSGDPIFAPGARFDYVPTNWILVMAIMEAATGEAYPALMDRLVITPLGLPDTGLCDAAFLEAGDVAKAYKTLSPPVLKMWPRPTFIAAAGGFYSTAADLLRAAHGVFDGDLLSASSREEMARITVPDQHYSLGGRVAVVNIDGQVRRGGWETGRTDGYRSVLGHLFDDHRTVVVLNNTDMSQQVMDQIALRLLNATWAEA</sequence>
<evidence type="ECO:0000259" key="2">
    <source>
        <dbReference type="Pfam" id="PF00144"/>
    </source>
</evidence>
<dbReference type="PROSITE" id="PS51318">
    <property type="entry name" value="TAT"/>
    <property type="match status" value="1"/>
</dbReference>
<dbReference type="PANTHER" id="PTHR46825">
    <property type="entry name" value="D-ALANYL-D-ALANINE-CARBOXYPEPTIDASE/ENDOPEPTIDASE AMPH"/>
    <property type="match status" value="1"/>
</dbReference>
<feature type="chain" id="PRO_5037123590" evidence="1">
    <location>
        <begin position="27"/>
        <end position="368"/>
    </location>
</feature>
<protein>
    <submittedName>
        <fullName evidence="3">Beta-lactamase family protein</fullName>
    </submittedName>
</protein>
<name>A0A975C0Y9_9CAUL</name>
<dbReference type="InterPro" id="IPR050491">
    <property type="entry name" value="AmpC-like"/>
</dbReference>
<accession>A0A975C0Y9</accession>
<evidence type="ECO:0000313" key="4">
    <source>
        <dbReference type="Proteomes" id="UP000663918"/>
    </source>
</evidence>
<dbReference type="EMBL" id="CP062222">
    <property type="protein sequence ID" value="QTC91863.1"/>
    <property type="molecule type" value="Genomic_DNA"/>
</dbReference>
<feature type="domain" description="Beta-lactamase-related" evidence="2">
    <location>
        <begin position="51"/>
        <end position="349"/>
    </location>
</feature>
<dbReference type="Pfam" id="PF00144">
    <property type="entry name" value="Beta-lactamase"/>
    <property type="match status" value="1"/>
</dbReference>
<organism evidence="3 4">
    <name type="scientific">Brevundimonas goettingensis</name>
    <dbReference type="NCBI Taxonomy" id="2774190"/>
    <lineage>
        <taxon>Bacteria</taxon>
        <taxon>Pseudomonadati</taxon>
        <taxon>Pseudomonadota</taxon>
        <taxon>Alphaproteobacteria</taxon>
        <taxon>Caulobacterales</taxon>
        <taxon>Caulobacteraceae</taxon>
        <taxon>Brevundimonas</taxon>
    </lineage>
</organism>
<proteinExistence type="predicted"/>
<dbReference type="SUPFAM" id="SSF56601">
    <property type="entry name" value="beta-lactamase/transpeptidase-like"/>
    <property type="match status" value="1"/>
</dbReference>
<feature type="signal peptide" evidence="1">
    <location>
        <begin position="1"/>
        <end position="26"/>
    </location>
</feature>
<dbReference type="Proteomes" id="UP000663918">
    <property type="component" value="Chromosome"/>
</dbReference>
<keyword evidence="4" id="KW-1185">Reference proteome</keyword>
<dbReference type="PANTHER" id="PTHR46825:SF7">
    <property type="entry name" value="D-ALANYL-D-ALANINE CARBOXYPEPTIDASE"/>
    <property type="match status" value="1"/>
</dbReference>
<gene>
    <name evidence="3" type="ORF">IFJ75_02730</name>
</gene>
<evidence type="ECO:0000256" key="1">
    <source>
        <dbReference type="SAM" id="SignalP"/>
    </source>
</evidence>
<dbReference type="KEGG" id="bgoe:IFJ75_02730"/>
<dbReference type="Gene3D" id="3.40.710.10">
    <property type="entry name" value="DD-peptidase/beta-lactamase superfamily"/>
    <property type="match status" value="1"/>
</dbReference>
<dbReference type="AlphaFoldDB" id="A0A975C0Y9"/>
<reference evidence="3" key="1">
    <citation type="submission" date="2020-09" db="EMBL/GenBank/DDBJ databases">
        <title>Brevundimonas sp. LVF2 isolated from a puddle in Goettingen, Germany.</title>
        <authorList>
            <person name="Friedrich I."/>
            <person name="Klassen A."/>
            <person name="Hannes N."/>
            <person name="Schneider D."/>
            <person name="Hertel R."/>
            <person name="Daniel R."/>
        </authorList>
    </citation>
    <scope>NUCLEOTIDE SEQUENCE</scope>
    <source>
        <strain evidence="3">LVF2</strain>
    </source>
</reference>
<dbReference type="InterPro" id="IPR012338">
    <property type="entry name" value="Beta-lactam/transpept-like"/>
</dbReference>
<dbReference type="RefSeq" id="WP_207871041.1">
    <property type="nucleotide sequence ID" value="NZ_CP062222.1"/>
</dbReference>
<dbReference type="InterPro" id="IPR001466">
    <property type="entry name" value="Beta-lactam-related"/>
</dbReference>
<dbReference type="InterPro" id="IPR006311">
    <property type="entry name" value="TAT_signal"/>
</dbReference>
<evidence type="ECO:0000313" key="3">
    <source>
        <dbReference type="EMBL" id="QTC91863.1"/>
    </source>
</evidence>